<evidence type="ECO:0000313" key="2">
    <source>
        <dbReference type="EMBL" id="NEL56391.1"/>
    </source>
</evidence>
<proteinExistence type="predicted"/>
<comment type="caution">
    <text evidence="2">The sequence shown here is derived from an EMBL/GenBank/DDBJ whole genome shotgun (WGS) entry which is preliminary data.</text>
</comment>
<dbReference type="PRINTS" id="PR00111">
    <property type="entry name" value="ABHYDROLASE"/>
</dbReference>
<dbReference type="AlphaFoldDB" id="A0A7K3WIR8"/>
<dbReference type="Gene3D" id="3.40.50.1820">
    <property type="entry name" value="alpha/beta hydrolase"/>
    <property type="match status" value="1"/>
</dbReference>
<dbReference type="InterPro" id="IPR000639">
    <property type="entry name" value="Epox_hydrolase-like"/>
</dbReference>
<dbReference type="SUPFAM" id="SSF53474">
    <property type="entry name" value="alpha/beta-Hydrolases"/>
    <property type="match status" value="1"/>
</dbReference>
<dbReference type="InterPro" id="IPR050266">
    <property type="entry name" value="AB_hydrolase_sf"/>
</dbReference>
<organism evidence="2 3">
    <name type="scientific">Goekera deserti</name>
    <dbReference type="NCBI Taxonomy" id="2497753"/>
    <lineage>
        <taxon>Bacteria</taxon>
        <taxon>Bacillati</taxon>
        <taxon>Actinomycetota</taxon>
        <taxon>Actinomycetes</taxon>
        <taxon>Geodermatophilales</taxon>
        <taxon>Geodermatophilaceae</taxon>
        <taxon>Goekera</taxon>
    </lineage>
</organism>
<reference evidence="2 3" key="1">
    <citation type="submission" date="2020-02" db="EMBL/GenBank/DDBJ databases">
        <title>The whole genome sequence of CPCC 205119.</title>
        <authorList>
            <person name="Jiang Z."/>
        </authorList>
    </citation>
    <scope>NUCLEOTIDE SEQUENCE [LARGE SCALE GENOMIC DNA]</scope>
    <source>
        <strain evidence="2 3">CPCC 205119</strain>
    </source>
</reference>
<dbReference type="InterPro" id="IPR029058">
    <property type="entry name" value="AB_hydrolase_fold"/>
</dbReference>
<feature type="domain" description="AB hydrolase-1" evidence="1">
    <location>
        <begin position="24"/>
        <end position="252"/>
    </location>
</feature>
<evidence type="ECO:0000259" key="1">
    <source>
        <dbReference type="Pfam" id="PF00561"/>
    </source>
</evidence>
<protein>
    <submittedName>
        <fullName evidence="2">Alpha/beta fold hydrolase</fullName>
    </submittedName>
</protein>
<sequence length="271" mass="28653">MQLVDHDVPTVLGRLRVRVGGGGPAVLLWPSLLTDGLLWRSQAALLADRHTVLLVDPPGHGASEPLTGGFTLTDCATALRQVLDHLDHEVAHVLGASWGGMVGGTFAALNPDRVGSCVLLNATATAAGRRQRLQIATLLRSARLLGGLHPPLTGQVVSAFLGPTSLRERPDAVRYVREAAQRVDMASVSWAVRSVVVDRPDQRRLFTAISTPVLVVAGAEDSTFPPAEGRALADAVPGAEFVIVDGAAHLLPVEVPGRVDELVGEFLRRTV</sequence>
<dbReference type="InterPro" id="IPR000073">
    <property type="entry name" value="AB_hydrolase_1"/>
</dbReference>
<dbReference type="GO" id="GO:0016787">
    <property type="term" value="F:hydrolase activity"/>
    <property type="evidence" value="ECO:0007669"/>
    <property type="project" value="UniProtKB-KW"/>
</dbReference>
<gene>
    <name evidence="2" type="ORF">G1H19_20690</name>
</gene>
<accession>A0A7K3WIR8</accession>
<dbReference type="Proteomes" id="UP000470470">
    <property type="component" value="Unassembled WGS sequence"/>
</dbReference>
<dbReference type="RefSeq" id="WP_152727717.1">
    <property type="nucleotide sequence ID" value="NZ_JAABOZ010000001.1"/>
</dbReference>
<dbReference type="PANTHER" id="PTHR43798">
    <property type="entry name" value="MONOACYLGLYCEROL LIPASE"/>
    <property type="match status" value="1"/>
</dbReference>
<keyword evidence="2" id="KW-0378">Hydrolase</keyword>
<keyword evidence="3" id="KW-1185">Reference proteome</keyword>
<evidence type="ECO:0000313" key="3">
    <source>
        <dbReference type="Proteomes" id="UP000470470"/>
    </source>
</evidence>
<dbReference type="PRINTS" id="PR00412">
    <property type="entry name" value="EPOXHYDRLASE"/>
</dbReference>
<dbReference type="Pfam" id="PF00561">
    <property type="entry name" value="Abhydrolase_1"/>
    <property type="match status" value="1"/>
</dbReference>
<name>A0A7K3WIR8_9ACTN</name>
<dbReference type="EMBL" id="JAAGWK010000034">
    <property type="protein sequence ID" value="NEL56391.1"/>
    <property type="molecule type" value="Genomic_DNA"/>
</dbReference>